<dbReference type="PANTHER" id="PTHR37366:SF1">
    <property type="entry name" value="SPERM ACROSOME MEMBRANE-ASSOCIATED PROTEIN 6"/>
    <property type="match status" value="1"/>
</dbReference>
<feature type="transmembrane region" description="Helical" evidence="2">
    <location>
        <begin position="350"/>
        <end position="371"/>
    </location>
</feature>
<dbReference type="AlphaFoldDB" id="A0A5E4CTY5"/>
<gene>
    <name evidence="4" type="ORF">MONAX_5E021501</name>
</gene>
<evidence type="ECO:0000256" key="2">
    <source>
        <dbReference type="SAM" id="Phobius"/>
    </source>
</evidence>
<dbReference type="InterPro" id="IPR013783">
    <property type="entry name" value="Ig-like_fold"/>
</dbReference>
<protein>
    <recommendedName>
        <fullName evidence="3">Ig-like domain-containing protein</fullName>
    </recommendedName>
</protein>
<keyword evidence="2" id="KW-0812">Transmembrane</keyword>
<dbReference type="GO" id="GO:0007342">
    <property type="term" value="P:fusion of sperm to egg plasma membrane involved in single fertilization"/>
    <property type="evidence" value="ECO:0007669"/>
    <property type="project" value="InterPro"/>
</dbReference>
<organism evidence="4">
    <name type="scientific">Marmota monax</name>
    <name type="common">Woodchuck</name>
    <dbReference type="NCBI Taxonomy" id="9995"/>
    <lineage>
        <taxon>Eukaryota</taxon>
        <taxon>Metazoa</taxon>
        <taxon>Chordata</taxon>
        <taxon>Craniata</taxon>
        <taxon>Vertebrata</taxon>
        <taxon>Euteleostomi</taxon>
        <taxon>Mammalia</taxon>
        <taxon>Eutheria</taxon>
        <taxon>Euarchontoglires</taxon>
        <taxon>Glires</taxon>
        <taxon>Rodentia</taxon>
        <taxon>Sciuromorpha</taxon>
        <taxon>Sciuridae</taxon>
        <taxon>Xerinae</taxon>
        <taxon>Marmotini</taxon>
        <taxon>Marmota</taxon>
    </lineage>
</organism>
<dbReference type="EMBL" id="CABDUW010001889">
    <property type="protein sequence ID" value="VTJ84471.1"/>
    <property type="molecule type" value="Genomic_DNA"/>
</dbReference>
<feature type="domain" description="Ig-like" evidence="3">
    <location>
        <begin position="208"/>
        <end position="294"/>
    </location>
</feature>
<dbReference type="FunFam" id="2.60.40.10:FF:001731">
    <property type="entry name" value="Sperm acrosome associated 6"/>
    <property type="match status" value="1"/>
</dbReference>
<dbReference type="PANTHER" id="PTHR37366">
    <property type="entry name" value="SPERM ACROSOME MEMBRANE-ASSOCIATED PROTEIN 6"/>
    <property type="match status" value="1"/>
</dbReference>
<dbReference type="InterPro" id="IPR036179">
    <property type="entry name" value="Ig-like_dom_sf"/>
</dbReference>
<comment type="caution">
    <text evidence="4">The sequence shown here is derived from an EMBL/GenBank/DDBJ whole genome shotgun (WGS) entry which is preliminary data.</text>
</comment>
<keyword evidence="2" id="KW-1133">Transmembrane helix</keyword>
<evidence type="ECO:0000256" key="1">
    <source>
        <dbReference type="SAM" id="MobiDB-lite"/>
    </source>
</evidence>
<evidence type="ECO:0000259" key="3">
    <source>
        <dbReference type="PROSITE" id="PS50835"/>
    </source>
</evidence>
<sequence length="372" mass="40953">MAPLSLVSAVPSALLALLVLRASTWACLLCFTSYAERFRLCKMWARGPQVEQCQEAFTAAFKGLSNVEITGAEGETDTGRGRSARPEGRHSTGEGNLERQGREDGHRGSDGEGQRRQRLAPAPACPSPSDYWERSHLQDAFTQMAHSLQEAAAAQGSFEDAFPAAAEEMKKAILQLKEVQPCVPPCGVQEVARRFFCNKCFSSLCKLPLDCPVQDVTVNRGEQAMFSCVVGFQLPPEEVTYTWKFAAGGMRTGDVSYFREVPQARGYLARIRPVQPKHRGTFSCVIKHDQRPLARLYFFLNVTGPPPRGETELQVAFREVVSWAPQDAEMIEPWRPSLGELLARPEALTLGNLCMLAAVAALASAMATMLVW</sequence>
<proteinExistence type="predicted"/>
<dbReference type="PROSITE" id="PS50835">
    <property type="entry name" value="IG_LIKE"/>
    <property type="match status" value="1"/>
</dbReference>
<feature type="compositionally biased region" description="Basic and acidic residues" evidence="1">
    <location>
        <begin position="77"/>
        <end position="115"/>
    </location>
</feature>
<name>A0A5E4CTY5_MARMO</name>
<keyword evidence="2" id="KW-0472">Membrane</keyword>
<dbReference type="SUPFAM" id="SSF48726">
    <property type="entry name" value="Immunoglobulin"/>
    <property type="match status" value="1"/>
</dbReference>
<accession>A0A5E4CTY5</accession>
<evidence type="ECO:0000313" key="4">
    <source>
        <dbReference type="EMBL" id="VTJ84471.1"/>
    </source>
</evidence>
<dbReference type="InterPro" id="IPR007110">
    <property type="entry name" value="Ig-like_dom"/>
</dbReference>
<dbReference type="Gene3D" id="2.60.40.10">
    <property type="entry name" value="Immunoglobulins"/>
    <property type="match status" value="1"/>
</dbReference>
<reference evidence="4" key="1">
    <citation type="submission" date="2019-04" db="EMBL/GenBank/DDBJ databases">
        <authorList>
            <person name="Alioto T."/>
            <person name="Alioto T."/>
        </authorList>
    </citation>
    <scope>NUCLEOTIDE SEQUENCE [LARGE SCALE GENOMIC DNA]</scope>
</reference>
<feature type="region of interest" description="Disordered" evidence="1">
    <location>
        <begin position="69"/>
        <end position="128"/>
    </location>
</feature>
<dbReference type="InterPro" id="IPR034549">
    <property type="entry name" value="SPACA6"/>
</dbReference>
<dbReference type="CDD" id="cd00096">
    <property type="entry name" value="Ig"/>
    <property type="match status" value="1"/>
</dbReference>